<name>A0A6M3ISA7_9ZZZZ</name>
<dbReference type="EMBL" id="MT142183">
    <property type="protein sequence ID" value="QJA75751.1"/>
    <property type="molecule type" value="Genomic_DNA"/>
</dbReference>
<dbReference type="AlphaFoldDB" id="A0A6M3ISA7"/>
<evidence type="ECO:0000313" key="1">
    <source>
        <dbReference type="EMBL" id="QJA59332.1"/>
    </source>
</evidence>
<gene>
    <name evidence="2" type="ORF">MM415A01715_0006</name>
    <name evidence="1" type="ORF">MM415B01308_0010</name>
</gene>
<reference evidence="1" key="1">
    <citation type="submission" date="2020-03" db="EMBL/GenBank/DDBJ databases">
        <title>The deep terrestrial virosphere.</title>
        <authorList>
            <person name="Holmfeldt K."/>
            <person name="Nilsson E."/>
            <person name="Simone D."/>
            <person name="Lopez-Fernandez M."/>
            <person name="Wu X."/>
            <person name="de Brujin I."/>
            <person name="Lundin D."/>
            <person name="Andersson A."/>
            <person name="Bertilsson S."/>
            <person name="Dopson M."/>
        </authorList>
    </citation>
    <scope>NUCLEOTIDE SEQUENCE</scope>
    <source>
        <strain evidence="2">MM415A01715</strain>
        <strain evidence="1">MM415B01308</strain>
    </source>
</reference>
<proteinExistence type="predicted"/>
<protein>
    <submittedName>
        <fullName evidence="1">Uncharacterized protein</fullName>
    </submittedName>
</protein>
<sequence length="46" mass="5247">MPEDFLKCVKNGGRVRTITLKNDKYMRVCYDKDGSHAGEVKTKEGK</sequence>
<dbReference type="EMBL" id="MT141365">
    <property type="protein sequence ID" value="QJA59332.1"/>
    <property type="molecule type" value="Genomic_DNA"/>
</dbReference>
<organism evidence="1">
    <name type="scientific">viral metagenome</name>
    <dbReference type="NCBI Taxonomy" id="1070528"/>
    <lineage>
        <taxon>unclassified sequences</taxon>
        <taxon>metagenomes</taxon>
        <taxon>organismal metagenomes</taxon>
    </lineage>
</organism>
<evidence type="ECO:0000313" key="2">
    <source>
        <dbReference type="EMBL" id="QJA75751.1"/>
    </source>
</evidence>
<accession>A0A6M3ISA7</accession>